<sequence>MVALPLARAVGRGGRVVGLDLSRGMLAVAAAKAAAEGLLAPGGPLELVEQDADAASFPHGSLDAITCSAALPFLTDTPRTLATWHSWLRPGGAGSSSRSSSSSSSSTSGCSCSSSSSSRGAGAGGGAGGGDGGLLAFNAFAAPNSPEFGIFLRLLADRHGIEVEDPCERLGSEERCAAAMAAAGFVDVQVVREEFDDTRPRSLEAFVDSWWRQCACSPFAPLDALLSPEQVEALRAEWVVLATASAAQRLVGGSVVNRPVTFVVTGRRP</sequence>
<feature type="region of interest" description="Disordered" evidence="1">
    <location>
        <begin position="91"/>
        <end position="125"/>
    </location>
</feature>
<dbReference type="Gene3D" id="3.40.50.150">
    <property type="entry name" value="Vaccinia Virus protein VP39"/>
    <property type="match status" value="1"/>
</dbReference>
<feature type="domain" description="Methyltransferase" evidence="2">
    <location>
        <begin position="3"/>
        <end position="92"/>
    </location>
</feature>
<dbReference type="PANTHER" id="PTHR43591">
    <property type="entry name" value="METHYLTRANSFERASE"/>
    <property type="match status" value="1"/>
</dbReference>
<dbReference type="EMBL" id="JAEHOD010000015">
    <property type="protein sequence ID" value="KAG2449029.1"/>
    <property type="molecule type" value="Genomic_DNA"/>
</dbReference>
<dbReference type="InterPro" id="IPR029063">
    <property type="entry name" value="SAM-dependent_MTases_sf"/>
</dbReference>
<evidence type="ECO:0000259" key="2">
    <source>
        <dbReference type="Pfam" id="PF13649"/>
    </source>
</evidence>
<dbReference type="InterPro" id="IPR041698">
    <property type="entry name" value="Methyltransf_25"/>
</dbReference>
<evidence type="ECO:0000313" key="3">
    <source>
        <dbReference type="EMBL" id="KAG2449029.1"/>
    </source>
</evidence>
<dbReference type="Proteomes" id="UP000613740">
    <property type="component" value="Unassembled WGS sequence"/>
</dbReference>
<gene>
    <name evidence="3" type="ORF">HYH02_005781</name>
</gene>
<dbReference type="GO" id="GO:0008168">
    <property type="term" value="F:methyltransferase activity"/>
    <property type="evidence" value="ECO:0007669"/>
    <property type="project" value="TreeGrafter"/>
</dbReference>
<accession>A0A835WKP4</accession>
<dbReference type="PANTHER" id="PTHR43591:SF99">
    <property type="entry name" value="OS06G0646000 PROTEIN"/>
    <property type="match status" value="1"/>
</dbReference>
<protein>
    <recommendedName>
        <fullName evidence="2">Methyltransferase domain-containing protein</fullName>
    </recommendedName>
</protein>
<keyword evidence="4" id="KW-1185">Reference proteome</keyword>
<organism evidence="3 4">
    <name type="scientific">Chlamydomonas schloesseri</name>
    <dbReference type="NCBI Taxonomy" id="2026947"/>
    <lineage>
        <taxon>Eukaryota</taxon>
        <taxon>Viridiplantae</taxon>
        <taxon>Chlorophyta</taxon>
        <taxon>core chlorophytes</taxon>
        <taxon>Chlorophyceae</taxon>
        <taxon>CS clade</taxon>
        <taxon>Chlamydomonadales</taxon>
        <taxon>Chlamydomonadaceae</taxon>
        <taxon>Chlamydomonas</taxon>
    </lineage>
</organism>
<evidence type="ECO:0000313" key="4">
    <source>
        <dbReference type="Proteomes" id="UP000613740"/>
    </source>
</evidence>
<comment type="caution">
    <text evidence="3">The sequence shown here is derived from an EMBL/GenBank/DDBJ whole genome shotgun (WGS) entry which is preliminary data.</text>
</comment>
<dbReference type="SUPFAM" id="SSF53335">
    <property type="entry name" value="S-adenosyl-L-methionine-dependent methyltransferases"/>
    <property type="match status" value="1"/>
</dbReference>
<dbReference type="Pfam" id="PF13649">
    <property type="entry name" value="Methyltransf_25"/>
    <property type="match status" value="1"/>
</dbReference>
<proteinExistence type="predicted"/>
<dbReference type="OrthoDB" id="530876at2759"/>
<reference evidence="3" key="1">
    <citation type="journal article" date="2020" name="bioRxiv">
        <title>Comparative genomics of Chlamydomonas.</title>
        <authorList>
            <person name="Craig R.J."/>
            <person name="Hasan A.R."/>
            <person name="Ness R.W."/>
            <person name="Keightley P.D."/>
        </authorList>
    </citation>
    <scope>NUCLEOTIDE SEQUENCE</scope>
    <source>
        <strain evidence="3">CCAP 11/173</strain>
    </source>
</reference>
<evidence type="ECO:0000256" key="1">
    <source>
        <dbReference type="SAM" id="MobiDB-lite"/>
    </source>
</evidence>
<dbReference type="AlphaFoldDB" id="A0A835WKP4"/>
<feature type="compositionally biased region" description="Low complexity" evidence="1">
    <location>
        <begin position="95"/>
        <end position="120"/>
    </location>
</feature>
<name>A0A835WKP4_9CHLO</name>